<organism evidence="1">
    <name type="scientific">marine sediment metagenome</name>
    <dbReference type="NCBI Taxonomy" id="412755"/>
    <lineage>
        <taxon>unclassified sequences</taxon>
        <taxon>metagenomes</taxon>
        <taxon>ecological metagenomes</taxon>
    </lineage>
</organism>
<feature type="non-terminal residue" evidence="1">
    <location>
        <position position="1"/>
    </location>
</feature>
<proteinExistence type="predicted"/>
<name>A0A0F9JK13_9ZZZZ</name>
<reference evidence="1" key="1">
    <citation type="journal article" date="2015" name="Nature">
        <title>Complex archaea that bridge the gap between prokaryotes and eukaryotes.</title>
        <authorList>
            <person name="Spang A."/>
            <person name="Saw J.H."/>
            <person name="Jorgensen S.L."/>
            <person name="Zaremba-Niedzwiedzka K."/>
            <person name="Martijn J."/>
            <person name="Lind A.E."/>
            <person name="van Eijk R."/>
            <person name="Schleper C."/>
            <person name="Guy L."/>
            <person name="Ettema T.J."/>
        </authorList>
    </citation>
    <scope>NUCLEOTIDE SEQUENCE</scope>
</reference>
<evidence type="ECO:0000313" key="1">
    <source>
        <dbReference type="EMBL" id="KKM69953.1"/>
    </source>
</evidence>
<sequence>LYETCWMILDFDDYTEHDKGHYGYPNNE</sequence>
<comment type="caution">
    <text evidence="1">The sequence shown here is derived from an EMBL/GenBank/DDBJ whole genome shotgun (WGS) entry which is preliminary data.</text>
</comment>
<accession>A0A0F9JK13</accession>
<protein>
    <submittedName>
        <fullName evidence="1">Uncharacterized protein</fullName>
    </submittedName>
</protein>
<dbReference type="EMBL" id="LAZR01009906">
    <property type="protein sequence ID" value="KKM69953.1"/>
    <property type="molecule type" value="Genomic_DNA"/>
</dbReference>
<dbReference type="AlphaFoldDB" id="A0A0F9JK13"/>
<gene>
    <name evidence="1" type="ORF">LCGC14_1445790</name>
</gene>